<protein>
    <submittedName>
        <fullName evidence="2">VcCcm1 protein</fullName>
    </submittedName>
</protein>
<gene>
    <name evidence="2" type="primary">VcCcm1</name>
</gene>
<feature type="region of interest" description="Disordered" evidence="1">
    <location>
        <begin position="90"/>
        <end position="126"/>
    </location>
</feature>
<evidence type="ECO:0000256" key="1">
    <source>
        <dbReference type="SAM" id="MobiDB-lite"/>
    </source>
</evidence>
<feature type="compositionally biased region" description="Low complexity" evidence="1">
    <location>
        <begin position="379"/>
        <end position="395"/>
    </location>
</feature>
<accession>E9RGH9</accession>
<feature type="region of interest" description="Disordered" evidence="1">
    <location>
        <begin position="310"/>
        <end position="335"/>
    </location>
</feature>
<dbReference type="Gene3D" id="3.30.160.60">
    <property type="entry name" value="Classic Zinc Finger"/>
    <property type="match status" value="1"/>
</dbReference>
<dbReference type="AlphaFoldDB" id="E9RGH9"/>
<dbReference type="EMBL" id="AB578950">
    <property type="protein sequence ID" value="BAJ79316.1"/>
    <property type="molecule type" value="mRNA"/>
</dbReference>
<name>E9RGH9_VOLCA</name>
<evidence type="ECO:0000313" key="2">
    <source>
        <dbReference type="EMBL" id="BAJ79315.1"/>
    </source>
</evidence>
<reference evidence="2" key="1">
    <citation type="journal article" date="2011" name="Photosyn. Res.">
        <title>Photosynthetic characteristics of a multicellular green alga Volvox carteri in response to external CO2 levels possibly regulated by CCM1/CIA5 ortholog.</title>
        <authorList>
            <person name="Yamano T."/>
            <person name="Fujita A."/>
            <person name="Fukuzawa H."/>
        </authorList>
    </citation>
    <scope>NUCLEOTIDE SEQUENCE</scope>
    <source>
        <strain evidence="2">HK10</strain>
    </source>
</reference>
<feature type="region of interest" description="Disordered" evidence="1">
    <location>
        <begin position="376"/>
        <end position="398"/>
    </location>
</feature>
<feature type="compositionally biased region" description="Low complexity" evidence="1">
    <location>
        <begin position="310"/>
        <end position="322"/>
    </location>
</feature>
<feature type="compositionally biased region" description="Low complexity" evidence="1">
    <location>
        <begin position="537"/>
        <end position="554"/>
    </location>
</feature>
<feature type="region of interest" description="Disordered" evidence="1">
    <location>
        <begin position="1"/>
        <end position="33"/>
    </location>
</feature>
<proteinExistence type="evidence at transcript level"/>
<feature type="region of interest" description="Disordered" evidence="1">
    <location>
        <begin position="516"/>
        <end position="571"/>
    </location>
</feature>
<sequence>MELDAPVDSQQLDGIAPSPITQPTSGKDGAKDPERFYCPYPGCNRSFAELWRLKVHFRAPPDIRGSGKERGHGTELTHCPKCGKTLKPGKHHVGCSGSKTSARQANKRTRVAGEAELPDEAPTSSHLAKHVKGDVDMEPLVASWPDYARSHTLHSLTLQPALKQEQQEWTTMQPGIIYGPNGTATACWLPGQLNGFVPQLSAQGYVQPQFPPELQFPGGAHGYPQQVPPFPSLPGYPQPGPILAEPGQVLSLPNPNGNLQPLAGMPAVGLPGTGPVLFHQQPHTHMEHPQSQQAVATSLEPPAAALQALPNSQQQPQQLLNEGSREGQQQLAGRVAAEQGVDAGVDGVACAATATATRGNGTAAAAAGVLPVPGSPTPQLHQQHQQQHQQHSQHQTAIKATNSDDSLGSAFGDVEEFTRDFGRIPSPPPLPADFHSAANGGTNGMLFNFAQFSQKLPRSQSQTRLDKNLSAVGLGLDNGLDADLLYDHSDDGDLMQLLFGVPDELPTMATIHLHKWSNGDEEEEEVLEPGGNGGERSGLAAATAAAGPGPSSSGRVGGGDADGALSHPFDRTSSHVVEGTTTAAVTSQQQHHHQPGEESVVGTPVLAAGEEQQPHQQRHEHQHQQGQSGVINLKTELLLDGHLHEPGPEPYLVSRWPRVRTSYMSTYVRASFHCVTSSRVLRVFCKAWCPAHTANLSLFSV</sequence>
<dbReference type="EMBL" id="AB578949">
    <property type="protein sequence ID" value="BAJ79315.1"/>
    <property type="molecule type" value="Genomic_DNA"/>
</dbReference>
<organism evidence="2">
    <name type="scientific">Volvox carteri</name>
    <name type="common">Green alga</name>
    <dbReference type="NCBI Taxonomy" id="3067"/>
    <lineage>
        <taxon>Eukaryota</taxon>
        <taxon>Viridiplantae</taxon>
        <taxon>Chlorophyta</taxon>
        <taxon>core chlorophytes</taxon>
        <taxon>Chlorophyceae</taxon>
        <taxon>CS clade</taxon>
        <taxon>Chlamydomonadales</taxon>
        <taxon>Volvocaceae</taxon>
        <taxon>Volvox</taxon>
    </lineage>
</organism>